<dbReference type="EMBL" id="JAVCZN010000014">
    <property type="protein sequence ID" value="MDQ1863859.1"/>
    <property type="molecule type" value="Genomic_DNA"/>
</dbReference>
<gene>
    <name evidence="2" type="ORF">Q6237_23025</name>
</gene>
<dbReference type="Proteomes" id="UP001177872">
    <property type="component" value="Unassembled WGS sequence"/>
</dbReference>
<proteinExistence type="predicted"/>
<evidence type="ECO:0000256" key="1">
    <source>
        <dbReference type="SAM" id="MobiDB-lite"/>
    </source>
</evidence>
<sequence>MVLFDTTFGNRTLLAPAQMPLVGSGRFSVQGRPGCVISDLAKVVVAGVPYTAGNFTLPGVGMVQLAMAGGDQIAKKVLSGPLVLIKGGQCEAVFIPTAPATDPTSGTPDPTVGVPTPGKGRILVTQATVKAS</sequence>
<evidence type="ECO:0000313" key="2">
    <source>
        <dbReference type="EMBL" id="MDQ1863859.1"/>
    </source>
</evidence>
<name>A0ABU0VR03_9GAMM</name>
<dbReference type="Pfam" id="PF19267">
    <property type="entry name" value="CIS_spike_tip"/>
    <property type="match status" value="1"/>
</dbReference>
<reference evidence="2" key="1">
    <citation type="submission" date="2023-07" db="EMBL/GenBank/DDBJ databases">
        <title>In vitro acaricidal activity of Serratia ureilytica strains isolated from Mimosa pudica nodules againts the dust mite Tyrophagus putrescentiae.</title>
        <authorList>
            <person name="Wong-Villareal A."/>
            <person name="Cerqueda-Garcia D."/>
        </authorList>
    </citation>
    <scope>NUCLEOTIDE SEQUENCE</scope>
    <source>
        <strain evidence="2">UTS2</strain>
    </source>
</reference>
<evidence type="ECO:0000313" key="3">
    <source>
        <dbReference type="Proteomes" id="UP001177872"/>
    </source>
</evidence>
<feature type="region of interest" description="Disordered" evidence="1">
    <location>
        <begin position="97"/>
        <end position="117"/>
    </location>
</feature>
<keyword evidence="3" id="KW-1185">Reference proteome</keyword>
<protein>
    <recommendedName>
        <fullName evidence="4">PAAR domain-containing protein</fullName>
    </recommendedName>
</protein>
<evidence type="ECO:0008006" key="4">
    <source>
        <dbReference type="Google" id="ProtNLM"/>
    </source>
</evidence>
<dbReference type="InterPro" id="IPR045362">
    <property type="entry name" value="CIS_spike_tip"/>
</dbReference>
<dbReference type="RefSeq" id="WP_262943309.1">
    <property type="nucleotide sequence ID" value="NZ_JAIQCT010000047.1"/>
</dbReference>
<comment type="caution">
    <text evidence="2">The sequence shown here is derived from an EMBL/GenBank/DDBJ whole genome shotgun (WGS) entry which is preliminary data.</text>
</comment>
<accession>A0ABU0VR03</accession>
<organism evidence="2 3">
    <name type="scientific">Serratia ureilytica</name>
    <dbReference type="NCBI Taxonomy" id="300181"/>
    <lineage>
        <taxon>Bacteria</taxon>
        <taxon>Pseudomonadati</taxon>
        <taxon>Pseudomonadota</taxon>
        <taxon>Gammaproteobacteria</taxon>
        <taxon>Enterobacterales</taxon>
        <taxon>Yersiniaceae</taxon>
        <taxon>Serratia</taxon>
    </lineage>
</organism>